<organism evidence="4 5">
    <name type="scientific">Stylonychia lemnae</name>
    <name type="common">Ciliate</name>
    <dbReference type="NCBI Taxonomy" id="5949"/>
    <lineage>
        <taxon>Eukaryota</taxon>
        <taxon>Sar</taxon>
        <taxon>Alveolata</taxon>
        <taxon>Ciliophora</taxon>
        <taxon>Intramacronucleata</taxon>
        <taxon>Spirotrichea</taxon>
        <taxon>Stichotrichia</taxon>
        <taxon>Sporadotrichida</taxon>
        <taxon>Oxytrichidae</taxon>
        <taxon>Stylonychinae</taxon>
        <taxon>Stylonychia</taxon>
    </lineage>
</organism>
<evidence type="ECO:0000256" key="1">
    <source>
        <dbReference type="SAM" id="Coils"/>
    </source>
</evidence>
<protein>
    <recommendedName>
        <fullName evidence="3">FAM13A-like domain-containing protein</fullName>
    </recommendedName>
</protein>
<feature type="domain" description="FAM13A-like" evidence="3">
    <location>
        <begin position="578"/>
        <end position="644"/>
    </location>
</feature>
<evidence type="ECO:0000313" key="5">
    <source>
        <dbReference type="Proteomes" id="UP000039865"/>
    </source>
</evidence>
<feature type="region of interest" description="Disordered" evidence="2">
    <location>
        <begin position="334"/>
        <end position="372"/>
    </location>
</feature>
<feature type="compositionally biased region" description="Polar residues" evidence="2">
    <location>
        <begin position="267"/>
        <end position="305"/>
    </location>
</feature>
<feature type="region of interest" description="Disordered" evidence="2">
    <location>
        <begin position="408"/>
        <end position="466"/>
    </location>
</feature>
<feature type="compositionally biased region" description="Polar residues" evidence="2">
    <location>
        <begin position="421"/>
        <end position="437"/>
    </location>
</feature>
<feature type="compositionally biased region" description="Polar residues" evidence="2">
    <location>
        <begin position="181"/>
        <end position="216"/>
    </location>
</feature>
<proteinExistence type="predicted"/>
<feature type="region of interest" description="Disordered" evidence="2">
    <location>
        <begin position="488"/>
        <end position="507"/>
    </location>
</feature>
<sequence>MTGTVAQLFTINRTSHLKFFKNSSQLNESRIDIPMGRGSTSNLLQGDTQGGLMPQEWVSNQGKKFLQDSIERLQIDCKQYLFRGQPLSQLSFDDLNKIKRSVKSELKKYDQTFIALFSKQPAKTDKEPLRPLYMYYKKLKTLIVNAQRNGMRGGNNGGSGNVNQKDQPNNAQQQQQVSGQHRANSTTSNGSKQSSNYNYSIGSMTANNSRENSVTNQGSLTNAYANSLTLQDLNSNTAGVNPTIGNKKQPQEQPIVGKNNQVAQNVSSKQQSVDLGQQKQIGSRKNSAGQGATTVNHSTSNSLTQIDKDPQGRLMGVRGSVELKSINSVGGLVNNIGPHTTQSNSNSSGFAWTHSSKHQSLSQKAQSQKFQELGQNQAGYQQYSKNDMNNVRKSAQAVTMASLLDNNNLNYQQPSSQQQQVHNPTQESQKTVYAKNSQQQQQQQQFKQGSGPNVQQNYPGYQQQQPQAFDPRNQYMNQQVQQINFYHQNQQQQHHGVSNERKENINSNPYQFDEHKQTQIVNGNNLIGNNQKKEKRPNSASVGSQQQQQVLQQQPVQSNVMANKQRSQMQQQQQSQIQEIMIQIEEFKKERILLRSTLDNFRREFEKTNARRIKFKKDIKAVDHEFKRYKDLKEDINKLEKQLSLLRQ</sequence>
<evidence type="ECO:0000256" key="2">
    <source>
        <dbReference type="SAM" id="MobiDB-lite"/>
    </source>
</evidence>
<dbReference type="OMA" id="SGQHRAN"/>
<feature type="compositionally biased region" description="Polar residues" evidence="2">
    <location>
        <begin position="337"/>
        <end position="372"/>
    </location>
</feature>
<dbReference type="Pfam" id="PF26116">
    <property type="entry name" value="FAM13A"/>
    <property type="match status" value="1"/>
</dbReference>
<evidence type="ECO:0000259" key="3">
    <source>
        <dbReference type="Pfam" id="PF26116"/>
    </source>
</evidence>
<keyword evidence="1" id="KW-0175">Coiled coil</keyword>
<feature type="compositionally biased region" description="Low complexity" evidence="2">
    <location>
        <begin position="161"/>
        <end position="180"/>
    </location>
</feature>
<feature type="coiled-coil region" evidence="1">
    <location>
        <begin position="570"/>
        <end position="642"/>
    </location>
</feature>
<keyword evidence="5" id="KW-1185">Reference proteome</keyword>
<feature type="region of interest" description="Disordered" evidence="2">
    <location>
        <begin position="267"/>
        <end position="312"/>
    </location>
</feature>
<name>A0A078A1S7_STYLE</name>
<feature type="compositionally biased region" description="Low complexity" evidence="2">
    <location>
        <begin position="539"/>
        <end position="560"/>
    </location>
</feature>
<gene>
    <name evidence="4" type="primary">Contig18744.g19900</name>
    <name evidence="4" type="ORF">STYLEM_4408</name>
</gene>
<evidence type="ECO:0000313" key="4">
    <source>
        <dbReference type="EMBL" id="CDW75418.1"/>
    </source>
</evidence>
<accession>A0A078A1S7</accession>
<feature type="region of interest" description="Disordered" evidence="2">
    <location>
        <begin position="527"/>
        <end position="569"/>
    </location>
</feature>
<dbReference type="InParanoid" id="A0A078A1S7"/>
<dbReference type="AlphaFoldDB" id="A0A078A1S7"/>
<dbReference type="OrthoDB" id="2161449at2759"/>
<dbReference type="InterPro" id="IPR059029">
    <property type="entry name" value="FAM13A_dom"/>
</dbReference>
<feature type="compositionally biased region" description="Low complexity" evidence="2">
    <location>
        <begin position="455"/>
        <end position="466"/>
    </location>
</feature>
<feature type="region of interest" description="Disordered" evidence="2">
    <location>
        <begin position="148"/>
        <end position="216"/>
    </location>
</feature>
<dbReference type="EMBL" id="CCKQ01004262">
    <property type="protein sequence ID" value="CDW75418.1"/>
    <property type="molecule type" value="Genomic_DNA"/>
</dbReference>
<feature type="compositionally biased region" description="Gly residues" evidence="2">
    <location>
        <begin position="151"/>
        <end position="160"/>
    </location>
</feature>
<reference evidence="4 5" key="1">
    <citation type="submission" date="2014-06" db="EMBL/GenBank/DDBJ databases">
        <authorList>
            <person name="Swart Estienne"/>
        </authorList>
    </citation>
    <scope>NUCLEOTIDE SEQUENCE [LARGE SCALE GENOMIC DNA]</scope>
    <source>
        <strain evidence="4 5">130c</strain>
    </source>
</reference>
<dbReference type="Proteomes" id="UP000039865">
    <property type="component" value="Unassembled WGS sequence"/>
</dbReference>